<accession>A0A512BJE9</accession>
<protein>
    <submittedName>
        <fullName evidence="1">Uncharacterized protein</fullName>
    </submittedName>
</protein>
<dbReference type="AlphaFoldDB" id="A0A512BJE9"/>
<evidence type="ECO:0000313" key="1">
    <source>
        <dbReference type="EMBL" id="GEO12092.1"/>
    </source>
</evidence>
<evidence type="ECO:0000313" key="2">
    <source>
        <dbReference type="Proteomes" id="UP000321513"/>
    </source>
</evidence>
<comment type="caution">
    <text evidence="1">The sequence shown here is derived from an EMBL/GenBank/DDBJ whole genome shotgun (WGS) entry which is preliminary data.</text>
</comment>
<dbReference type="RefSeq" id="WP_147206223.1">
    <property type="nucleotide sequence ID" value="NZ_BJYT01000039.1"/>
</dbReference>
<dbReference type="EMBL" id="BJYT01000039">
    <property type="protein sequence ID" value="GEO12092.1"/>
    <property type="molecule type" value="Genomic_DNA"/>
</dbReference>
<gene>
    <name evidence="1" type="ORF">SAE01_45880</name>
</gene>
<name>A0A512BJE9_9BACT</name>
<keyword evidence="2" id="KW-1185">Reference proteome</keyword>
<sequence length="59" mass="6882">MNEIKEILHSQLCHIHHQRAEIAVLPNEKLVVKTCCILFKEQLNLLALKDGKETYLEEL</sequence>
<dbReference type="Proteomes" id="UP000321513">
    <property type="component" value="Unassembled WGS sequence"/>
</dbReference>
<organism evidence="1 2">
    <name type="scientific">Segetibacter aerophilus</name>
    <dbReference type="NCBI Taxonomy" id="670293"/>
    <lineage>
        <taxon>Bacteria</taxon>
        <taxon>Pseudomonadati</taxon>
        <taxon>Bacteroidota</taxon>
        <taxon>Chitinophagia</taxon>
        <taxon>Chitinophagales</taxon>
        <taxon>Chitinophagaceae</taxon>
        <taxon>Segetibacter</taxon>
    </lineage>
</organism>
<proteinExistence type="predicted"/>
<reference evidence="1 2" key="1">
    <citation type="submission" date="2019-07" db="EMBL/GenBank/DDBJ databases">
        <title>Whole genome shotgun sequence of Segetibacter aerophilus NBRC 106135.</title>
        <authorList>
            <person name="Hosoyama A."/>
            <person name="Uohara A."/>
            <person name="Ohji S."/>
            <person name="Ichikawa N."/>
        </authorList>
    </citation>
    <scope>NUCLEOTIDE SEQUENCE [LARGE SCALE GENOMIC DNA]</scope>
    <source>
        <strain evidence="1 2">NBRC 106135</strain>
    </source>
</reference>